<dbReference type="EMBL" id="JARJCN010000001">
    <property type="protein sequence ID" value="KAJ7103992.1"/>
    <property type="molecule type" value="Genomic_DNA"/>
</dbReference>
<feature type="region of interest" description="Disordered" evidence="1">
    <location>
        <begin position="20"/>
        <end position="46"/>
    </location>
</feature>
<accession>A0AAD6XY17</accession>
<evidence type="ECO:0000256" key="1">
    <source>
        <dbReference type="SAM" id="MobiDB-lite"/>
    </source>
</evidence>
<comment type="caution">
    <text evidence="2">The sequence shown here is derived from an EMBL/GenBank/DDBJ whole genome shotgun (WGS) entry which is preliminary data.</text>
</comment>
<gene>
    <name evidence="2" type="ORF">B0H15DRAFT_942027</name>
</gene>
<dbReference type="Proteomes" id="UP001222325">
    <property type="component" value="Unassembled WGS sequence"/>
</dbReference>
<dbReference type="AlphaFoldDB" id="A0AAD6XY17"/>
<sequence length="179" mass="19676">MREFVRAAHGIMWVRLRRARPPRSRRPSRMMGARRRREEKGEGRGRLSPVCAHRAHNATLCLHVGTSRSPRPLPCDPTHAWSASPRSSPVADCGGAHTRGGCVGRALHVYAPRVRCIGSVAVGCICIFVHPTHPHPHPCIEPLARVHAPRALLVVCFFAGSAPSTARPRHRPRTLSTAM</sequence>
<protein>
    <submittedName>
        <fullName evidence="2">Uncharacterized protein</fullName>
    </submittedName>
</protein>
<keyword evidence="3" id="KW-1185">Reference proteome</keyword>
<feature type="compositionally biased region" description="Basic and acidic residues" evidence="1">
    <location>
        <begin position="36"/>
        <end position="45"/>
    </location>
</feature>
<reference evidence="2" key="1">
    <citation type="submission" date="2023-03" db="EMBL/GenBank/DDBJ databases">
        <title>Massive genome expansion in bonnet fungi (Mycena s.s.) driven by repeated elements and novel gene families across ecological guilds.</title>
        <authorList>
            <consortium name="Lawrence Berkeley National Laboratory"/>
            <person name="Harder C.B."/>
            <person name="Miyauchi S."/>
            <person name="Viragh M."/>
            <person name="Kuo A."/>
            <person name="Thoen E."/>
            <person name="Andreopoulos B."/>
            <person name="Lu D."/>
            <person name="Skrede I."/>
            <person name="Drula E."/>
            <person name="Henrissat B."/>
            <person name="Morin E."/>
            <person name="Kohler A."/>
            <person name="Barry K."/>
            <person name="LaButti K."/>
            <person name="Morin E."/>
            <person name="Salamov A."/>
            <person name="Lipzen A."/>
            <person name="Mereny Z."/>
            <person name="Hegedus B."/>
            <person name="Baldrian P."/>
            <person name="Stursova M."/>
            <person name="Weitz H."/>
            <person name="Taylor A."/>
            <person name="Grigoriev I.V."/>
            <person name="Nagy L.G."/>
            <person name="Martin F."/>
            <person name="Kauserud H."/>
        </authorList>
    </citation>
    <scope>NUCLEOTIDE SEQUENCE</scope>
    <source>
        <strain evidence="2">CBHHK173m</strain>
    </source>
</reference>
<feature type="compositionally biased region" description="Basic residues" evidence="1">
    <location>
        <begin position="20"/>
        <end position="35"/>
    </location>
</feature>
<organism evidence="2 3">
    <name type="scientific">Mycena belliarum</name>
    <dbReference type="NCBI Taxonomy" id="1033014"/>
    <lineage>
        <taxon>Eukaryota</taxon>
        <taxon>Fungi</taxon>
        <taxon>Dikarya</taxon>
        <taxon>Basidiomycota</taxon>
        <taxon>Agaricomycotina</taxon>
        <taxon>Agaricomycetes</taxon>
        <taxon>Agaricomycetidae</taxon>
        <taxon>Agaricales</taxon>
        <taxon>Marasmiineae</taxon>
        <taxon>Mycenaceae</taxon>
        <taxon>Mycena</taxon>
    </lineage>
</organism>
<evidence type="ECO:0000313" key="2">
    <source>
        <dbReference type="EMBL" id="KAJ7103992.1"/>
    </source>
</evidence>
<name>A0AAD6XY17_9AGAR</name>
<evidence type="ECO:0000313" key="3">
    <source>
        <dbReference type="Proteomes" id="UP001222325"/>
    </source>
</evidence>
<proteinExistence type="predicted"/>